<dbReference type="Pfam" id="PF10531">
    <property type="entry name" value="SLBB"/>
    <property type="match status" value="1"/>
</dbReference>
<dbReference type="InterPro" id="IPR019554">
    <property type="entry name" value="Soluble_ligand-bd"/>
</dbReference>
<dbReference type="InterPro" id="IPR037225">
    <property type="entry name" value="Nuo51_FMN-bd_sf"/>
</dbReference>
<comment type="similarity">
    <text evidence="1">Belongs to the complex I 51 kDa subunit family.</text>
</comment>
<organism evidence="7 8">
    <name type="scientific">Clostridium drakei</name>
    <dbReference type="NCBI Taxonomy" id="332101"/>
    <lineage>
        <taxon>Bacteria</taxon>
        <taxon>Bacillati</taxon>
        <taxon>Bacillota</taxon>
        <taxon>Clostridia</taxon>
        <taxon>Eubacteriales</taxon>
        <taxon>Clostridiaceae</taxon>
        <taxon>Clostridium</taxon>
    </lineage>
</organism>
<dbReference type="AlphaFoldDB" id="A0A2U8DSB6"/>
<keyword evidence="5" id="KW-0411">Iron-sulfur</keyword>
<dbReference type="Pfam" id="PF10589">
    <property type="entry name" value="NADH_4Fe-4S"/>
    <property type="match status" value="1"/>
</dbReference>
<dbReference type="InterPro" id="IPR036249">
    <property type="entry name" value="Thioredoxin-like_sf"/>
</dbReference>
<dbReference type="SUPFAM" id="SSF140490">
    <property type="entry name" value="Nqo1C-terminal domain-like"/>
    <property type="match status" value="1"/>
</dbReference>
<evidence type="ECO:0000256" key="5">
    <source>
        <dbReference type="ARBA" id="ARBA00023014"/>
    </source>
</evidence>
<dbReference type="Pfam" id="PF14697">
    <property type="entry name" value="Fer4_21"/>
    <property type="match status" value="1"/>
</dbReference>
<dbReference type="InterPro" id="IPR017900">
    <property type="entry name" value="4Fe4S_Fe_S_CS"/>
</dbReference>
<dbReference type="Gene3D" id="3.30.70.20">
    <property type="match status" value="1"/>
</dbReference>
<evidence type="ECO:0000256" key="1">
    <source>
        <dbReference type="ARBA" id="ARBA00007523"/>
    </source>
</evidence>
<dbReference type="SUPFAM" id="SSF142984">
    <property type="entry name" value="Nqo1 middle domain-like"/>
    <property type="match status" value="1"/>
</dbReference>
<dbReference type="RefSeq" id="WP_032076883.1">
    <property type="nucleotide sequence ID" value="NZ_CP020953.1"/>
</dbReference>
<feature type="domain" description="4Fe-4S ferredoxin-type" evidence="6">
    <location>
        <begin position="575"/>
        <end position="603"/>
    </location>
</feature>
<name>A0A2U8DSB6_9CLOT</name>
<evidence type="ECO:0000313" key="8">
    <source>
        <dbReference type="Proteomes" id="UP000244910"/>
    </source>
</evidence>
<dbReference type="SMART" id="SM00928">
    <property type="entry name" value="NADH_4Fe-4S"/>
    <property type="match status" value="1"/>
</dbReference>
<dbReference type="PROSITE" id="PS00198">
    <property type="entry name" value="4FE4S_FER_1"/>
    <property type="match status" value="1"/>
</dbReference>
<dbReference type="FunFam" id="3.10.20.600:FF:000007">
    <property type="entry name" value="NAD-reducing hydrogenase subunit HoxF"/>
    <property type="match status" value="1"/>
</dbReference>
<dbReference type="GO" id="GO:0008137">
    <property type="term" value="F:NADH dehydrogenase (ubiquinone) activity"/>
    <property type="evidence" value="ECO:0007669"/>
    <property type="project" value="InterPro"/>
</dbReference>
<keyword evidence="3" id="KW-0479">Metal-binding</keyword>
<dbReference type="InterPro" id="IPR001949">
    <property type="entry name" value="NADH-UbQ_OxRdtase_51kDa_CS"/>
</dbReference>
<dbReference type="SUPFAM" id="SSF52833">
    <property type="entry name" value="Thioredoxin-like"/>
    <property type="match status" value="1"/>
</dbReference>
<dbReference type="Gene3D" id="3.40.50.11540">
    <property type="entry name" value="NADH-ubiquinone oxidoreductase 51kDa subunit"/>
    <property type="match status" value="1"/>
</dbReference>
<dbReference type="FunFam" id="3.40.50.11540:FF:000001">
    <property type="entry name" value="NADH dehydrogenase [ubiquinone] flavoprotein 1, mitochondrial"/>
    <property type="match status" value="1"/>
</dbReference>
<dbReference type="InterPro" id="IPR017896">
    <property type="entry name" value="4Fe4S_Fe-S-bd"/>
</dbReference>
<evidence type="ECO:0000256" key="3">
    <source>
        <dbReference type="ARBA" id="ARBA00022723"/>
    </source>
</evidence>
<dbReference type="Gene3D" id="6.10.250.1450">
    <property type="match status" value="1"/>
</dbReference>
<reference evidence="8" key="1">
    <citation type="submission" date="2017-04" db="EMBL/GenBank/DDBJ databases">
        <authorList>
            <person name="Song Y."/>
            <person name="Cho B.-K."/>
        </authorList>
    </citation>
    <scope>NUCLEOTIDE SEQUENCE [LARGE SCALE GENOMIC DNA]</scope>
    <source>
        <strain evidence="8">SL1</strain>
    </source>
</reference>
<dbReference type="Proteomes" id="UP000244910">
    <property type="component" value="Chromosome"/>
</dbReference>
<dbReference type="Gene3D" id="3.10.20.600">
    <property type="match status" value="1"/>
</dbReference>
<dbReference type="PANTHER" id="PTHR43578:SF3">
    <property type="entry name" value="NADH-QUINONE OXIDOREDUCTASE SUBUNIT F"/>
    <property type="match status" value="1"/>
</dbReference>
<dbReference type="SUPFAM" id="SSF142019">
    <property type="entry name" value="Nqo1 FMN-binding domain-like"/>
    <property type="match status" value="1"/>
</dbReference>
<dbReference type="OrthoDB" id="9761899at2"/>
<dbReference type="FunFam" id="1.20.1440.230:FF:000001">
    <property type="entry name" value="Mitochondrial NADH dehydrogenase flavoprotein 1"/>
    <property type="match status" value="1"/>
</dbReference>
<proteinExistence type="inferred from homology"/>
<dbReference type="GO" id="GO:0046872">
    <property type="term" value="F:metal ion binding"/>
    <property type="evidence" value="ECO:0007669"/>
    <property type="project" value="UniProtKB-KW"/>
</dbReference>
<keyword evidence="4" id="KW-0408">Iron</keyword>
<evidence type="ECO:0000256" key="2">
    <source>
        <dbReference type="ARBA" id="ARBA00022485"/>
    </source>
</evidence>
<dbReference type="SUPFAM" id="SSF54862">
    <property type="entry name" value="4Fe-4S ferredoxins"/>
    <property type="match status" value="1"/>
</dbReference>
<dbReference type="InterPro" id="IPR019575">
    <property type="entry name" value="Nuop51_4Fe4S-bd"/>
</dbReference>
<dbReference type="Gene3D" id="1.20.1440.230">
    <property type="entry name" value="NADH-ubiquinone oxidoreductase 51kDa subunit, iron-sulphur binding domain"/>
    <property type="match status" value="1"/>
</dbReference>
<dbReference type="InterPro" id="IPR011538">
    <property type="entry name" value="Nuo51_FMN-bd"/>
</dbReference>
<keyword evidence="2" id="KW-0004">4Fe-4S</keyword>
<feature type="domain" description="4Fe-4S ferredoxin-type" evidence="6">
    <location>
        <begin position="604"/>
        <end position="631"/>
    </location>
</feature>
<accession>A0A2U8DSB6</accession>
<evidence type="ECO:0000313" key="7">
    <source>
        <dbReference type="EMBL" id="AWI05666.1"/>
    </source>
</evidence>
<dbReference type="GO" id="GO:0051539">
    <property type="term" value="F:4 iron, 4 sulfur cluster binding"/>
    <property type="evidence" value="ECO:0007669"/>
    <property type="project" value="UniProtKB-KW"/>
</dbReference>
<dbReference type="GO" id="GO:0010181">
    <property type="term" value="F:FMN binding"/>
    <property type="evidence" value="ECO:0007669"/>
    <property type="project" value="InterPro"/>
</dbReference>
<protein>
    <submittedName>
        <fullName evidence="7">NADH-quinone oxidoreductase subunit F</fullName>
    </submittedName>
</protein>
<dbReference type="EMBL" id="CP020953">
    <property type="protein sequence ID" value="AWI05666.1"/>
    <property type="molecule type" value="Genomic_DNA"/>
</dbReference>
<dbReference type="KEGG" id="cdrk:B9W14_14530"/>
<dbReference type="InterPro" id="IPR037207">
    <property type="entry name" value="Nuop51_4Fe4S-bd_sf"/>
</dbReference>
<keyword evidence="8" id="KW-1185">Reference proteome</keyword>
<evidence type="ECO:0000259" key="6">
    <source>
        <dbReference type="PROSITE" id="PS51379"/>
    </source>
</evidence>
<dbReference type="CDD" id="cd02980">
    <property type="entry name" value="TRX_Fd_family"/>
    <property type="match status" value="1"/>
</dbReference>
<evidence type="ECO:0000256" key="4">
    <source>
        <dbReference type="ARBA" id="ARBA00023004"/>
    </source>
</evidence>
<dbReference type="Pfam" id="PF01257">
    <property type="entry name" value="2Fe-2S_thioredx"/>
    <property type="match status" value="1"/>
</dbReference>
<dbReference type="PROSITE" id="PS00645">
    <property type="entry name" value="COMPLEX1_51K_2"/>
    <property type="match status" value="1"/>
</dbReference>
<dbReference type="PANTHER" id="PTHR43578">
    <property type="entry name" value="NADH-QUINONE OXIDOREDUCTASE SUBUNIT F"/>
    <property type="match status" value="1"/>
</dbReference>
<dbReference type="PROSITE" id="PS51379">
    <property type="entry name" value="4FE4S_FER_2"/>
    <property type="match status" value="2"/>
</dbReference>
<gene>
    <name evidence="7" type="ORF">B9W14_14530</name>
</gene>
<dbReference type="Gene3D" id="3.40.30.10">
    <property type="entry name" value="Glutaredoxin"/>
    <property type="match status" value="1"/>
</dbReference>
<dbReference type="Pfam" id="PF01512">
    <property type="entry name" value="Complex1_51K"/>
    <property type="match status" value="1"/>
</dbReference>
<sequence>MNKINSYEELQKSCLKYSENLKIRQASEEEEIAVENKRCKRYVTVCGGTGCKSAEGDVIVSSLKEEVEKAGLSEEVTVEIAGCFGFCEKGPIVKISPDNVFYVHVTPEDASDIVNEHLLKGKVLENLLYEEPSINEKVKRQDEMSFYKKQHRIALRNCGFINPEDITESIATKGYLALAKCITKMSSDDVIKLIIDSGLRGRGGGGFPTGKKWSFAKAYDADQKYIICNADEGDPGAFMDRSILEGDPHSVLEAMAIAGYAIGASKGVIYIRAEYPLAVNRLKTAIDQAIEYGVLGDKILGTEFSFNIDIRYGAGAFVCGEETALIHSVEGCRGEPTNKPPFPAESGLWDKPTCVNNVETLANIPAIINNGAEWYSSIGTATSKGTKVFALAGKINNVGLVEVPMGTTLREIIYDIGGGIKNGRKFKAVQTGGPSGGCITASNLDIPIDYESLTSIGSMMGSGGMIVMDEDNCMVDIAKFYLEFTVEESCGKCTPCRIGNKRLLEILTRLTNGQGTEDDLEKLKELAQTIKDTSLCGLGQTAPNPILSTMKYFADEYEAHVKEKSCPAGVCKNLLKYEITDKCIGCTKCLRNCPVNCISGKVKQVHTIDQSKCVKCGACFSGCPVDAIIKK</sequence>